<protein>
    <submittedName>
        <fullName evidence="6">LysR family transcriptional regulator</fullName>
    </submittedName>
</protein>
<evidence type="ECO:0000256" key="2">
    <source>
        <dbReference type="ARBA" id="ARBA00023015"/>
    </source>
</evidence>
<dbReference type="PROSITE" id="PS50931">
    <property type="entry name" value="HTH_LYSR"/>
    <property type="match status" value="1"/>
</dbReference>
<dbReference type="PANTHER" id="PTHR30126:SF39">
    <property type="entry name" value="HTH-TYPE TRANSCRIPTIONAL REGULATOR CYSL"/>
    <property type="match status" value="1"/>
</dbReference>
<dbReference type="SUPFAM" id="SSF46785">
    <property type="entry name" value="Winged helix' DNA-binding domain"/>
    <property type="match status" value="1"/>
</dbReference>
<dbReference type="Proteomes" id="UP001501442">
    <property type="component" value="Unassembled WGS sequence"/>
</dbReference>
<evidence type="ECO:0000256" key="3">
    <source>
        <dbReference type="ARBA" id="ARBA00023125"/>
    </source>
</evidence>
<evidence type="ECO:0000256" key="4">
    <source>
        <dbReference type="ARBA" id="ARBA00023163"/>
    </source>
</evidence>
<feature type="domain" description="HTH lysR-type" evidence="5">
    <location>
        <begin position="3"/>
        <end position="60"/>
    </location>
</feature>
<dbReference type="InterPro" id="IPR005119">
    <property type="entry name" value="LysR_subst-bd"/>
</dbReference>
<evidence type="ECO:0000259" key="5">
    <source>
        <dbReference type="PROSITE" id="PS50931"/>
    </source>
</evidence>
<dbReference type="PRINTS" id="PR00039">
    <property type="entry name" value="HTHLYSR"/>
</dbReference>
<reference evidence="7" key="1">
    <citation type="journal article" date="2019" name="Int. J. Syst. Evol. Microbiol.">
        <title>The Global Catalogue of Microorganisms (GCM) 10K type strain sequencing project: providing services to taxonomists for standard genome sequencing and annotation.</title>
        <authorList>
            <consortium name="The Broad Institute Genomics Platform"/>
            <consortium name="The Broad Institute Genome Sequencing Center for Infectious Disease"/>
            <person name="Wu L."/>
            <person name="Ma J."/>
        </authorList>
    </citation>
    <scope>NUCLEOTIDE SEQUENCE [LARGE SCALE GENOMIC DNA]</scope>
    <source>
        <strain evidence="7">JCM 17939</strain>
    </source>
</reference>
<keyword evidence="4" id="KW-0804">Transcription</keyword>
<accession>A0ABP8U4S9</accession>
<dbReference type="RefSeq" id="WP_345429483.1">
    <property type="nucleotide sequence ID" value="NZ_BAABHK010000001.1"/>
</dbReference>
<dbReference type="Pfam" id="PF03466">
    <property type="entry name" value="LysR_substrate"/>
    <property type="match status" value="1"/>
</dbReference>
<dbReference type="InterPro" id="IPR036390">
    <property type="entry name" value="WH_DNA-bd_sf"/>
</dbReference>
<evidence type="ECO:0000313" key="6">
    <source>
        <dbReference type="EMBL" id="GAA4621665.1"/>
    </source>
</evidence>
<organism evidence="6 7">
    <name type="scientific">Actinoallomurus vinaceus</name>
    <dbReference type="NCBI Taxonomy" id="1080074"/>
    <lineage>
        <taxon>Bacteria</taxon>
        <taxon>Bacillati</taxon>
        <taxon>Actinomycetota</taxon>
        <taxon>Actinomycetes</taxon>
        <taxon>Streptosporangiales</taxon>
        <taxon>Thermomonosporaceae</taxon>
        <taxon>Actinoallomurus</taxon>
    </lineage>
</organism>
<sequence length="286" mass="30738">MAVSLDLLRTFLAVYRAGSVTQGAALLRLSQPTVTAQVKALEEALGRPLFERLPRGMAPTPAADQLARQIADPLDTLAERLDGELEEPVFGRTVHLGGPAELVCVRALPALADLVADGLQLRVTLGLTDDLLAGLAAGALDLVISTVRPRRRGLRSDPLCDEEFVLVAAERWADADPARAPLVAYAENLPIIRRYWRTVFETRLTRAPSLVVPDLRGVLAAVAAGAGVTVLPRYLCATELATGVLRPLLEPELPPINTLFLATRDGPAHQAVSAVRARLLLQGRLW</sequence>
<keyword evidence="7" id="KW-1185">Reference proteome</keyword>
<dbReference type="Pfam" id="PF00126">
    <property type="entry name" value="HTH_1"/>
    <property type="match status" value="1"/>
</dbReference>
<dbReference type="SUPFAM" id="SSF53850">
    <property type="entry name" value="Periplasmic binding protein-like II"/>
    <property type="match status" value="1"/>
</dbReference>
<comment type="caution">
    <text evidence="6">The sequence shown here is derived from an EMBL/GenBank/DDBJ whole genome shotgun (WGS) entry which is preliminary data.</text>
</comment>
<evidence type="ECO:0000256" key="1">
    <source>
        <dbReference type="ARBA" id="ARBA00009437"/>
    </source>
</evidence>
<comment type="similarity">
    <text evidence="1">Belongs to the LysR transcriptional regulatory family.</text>
</comment>
<keyword evidence="2" id="KW-0805">Transcription regulation</keyword>
<dbReference type="Gene3D" id="1.10.10.10">
    <property type="entry name" value="Winged helix-like DNA-binding domain superfamily/Winged helix DNA-binding domain"/>
    <property type="match status" value="1"/>
</dbReference>
<gene>
    <name evidence="6" type="ORF">GCM10023196_010870</name>
</gene>
<dbReference type="InterPro" id="IPR000847">
    <property type="entry name" value="LysR_HTH_N"/>
</dbReference>
<evidence type="ECO:0000313" key="7">
    <source>
        <dbReference type="Proteomes" id="UP001501442"/>
    </source>
</evidence>
<dbReference type="EMBL" id="BAABHK010000001">
    <property type="protein sequence ID" value="GAA4621665.1"/>
    <property type="molecule type" value="Genomic_DNA"/>
</dbReference>
<dbReference type="Gene3D" id="3.40.190.10">
    <property type="entry name" value="Periplasmic binding protein-like II"/>
    <property type="match status" value="2"/>
</dbReference>
<name>A0ABP8U4S9_9ACTN</name>
<keyword evidence="3" id="KW-0238">DNA-binding</keyword>
<dbReference type="PANTHER" id="PTHR30126">
    <property type="entry name" value="HTH-TYPE TRANSCRIPTIONAL REGULATOR"/>
    <property type="match status" value="1"/>
</dbReference>
<proteinExistence type="inferred from homology"/>
<dbReference type="InterPro" id="IPR036388">
    <property type="entry name" value="WH-like_DNA-bd_sf"/>
</dbReference>